<dbReference type="InterPro" id="IPR015421">
    <property type="entry name" value="PyrdxlP-dep_Trfase_major"/>
</dbReference>
<evidence type="ECO:0000313" key="4">
    <source>
        <dbReference type="EMBL" id="MCZ4280515.1"/>
    </source>
</evidence>
<dbReference type="InterPro" id="IPR015424">
    <property type="entry name" value="PyrdxlP-dep_Trfase"/>
</dbReference>
<organism evidence="4 5">
    <name type="scientific">Kiloniella laminariae</name>
    <dbReference type="NCBI Taxonomy" id="454162"/>
    <lineage>
        <taxon>Bacteria</taxon>
        <taxon>Pseudomonadati</taxon>
        <taxon>Pseudomonadota</taxon>
        <taxon>Alphaproteobacteria</taxon>
        <taxon>Rhodospirillales</taxon>
        <taxon>Kiloniellaceae</taxon>
        <taxon>Kiloniella</taxon>
    </lineage>
</organism>
<sequence>MLPLFQPDFPSTEELVPFLKRIELSGQYSNFGPLVCEFEKLIAEKFSLSENGVVTASNATAALTEVLRLLVGEKPLDEPAYCLLPAWTFVATAQVVVSAGLIPLFADVDPITGVLTPQIAEEALLCKASRQIRVVLPVAPFGYPVDAREWDEFVTKHKLPVVIDAAASFDKVTPGKVPTIISLHATKSLGIGEGGLVLSGDSDLLVRLKHATSFGFAGSRVASSLGVNAKMSEFHAAVGLAQLKRWPEIRKRLFEVRAWYDDFLYKIDGLSVFHNGETGATSTMNLVSRDYPARKIIDGLERAEVAARIWWEDELYRNQVFGRSCIGKLPVSEYLYHHVFGVPFFSTMTRANVSRVCGELERILDAPARQQLPTGGCAGQ</sequence>
<accession>A0ABT4LHW1</accession>
<evidence type="ECO:0000256" key="3">
    <source>
        <dbReference type="RuleBase" id="RU004508"/>
    </source>
</evidence>
<evidence type="ECO:0000313" key="5">
    <source>
        <dbReference type="Proteomes" id="UP001069802"/>
    </source>
</evidence>
<name>A0ABT4LHW1_9PROT</name>
<evidence type="ECO:0000256" key="1">
    <source>
        <dbReference type="ARBA" id="ARBA00022898"/>
    </source>
</evidence>
<gene>
    <name evidence="4" type="ORF">O4H49_06985</name>
</gene>
<dbReference type="EMBL" id="JAPWGY010000002">
    <property type="protein sequence ID" value="MCZ4280515.1"/>
    <property type="molecule type" value="Genomic_DNA"/>
</dbReference>
<dbReference type="PIRSF" id="PIRSF000390">
    <property type="entry name" value="PLP_StrS"/>
    <property type="match status" value="1"/>
</dbReference>
<dbReference type="RefSeq" id="WP_269422710.1">
    <property type="nucleotide sequence ID" value="NZ_JAPWGY010000002.1"/>
</dbReference>
<dbReference type="Gene3D" id="3.40.640.10">
    <property type="entry name" value="Type I PLP-dependent aspartate aminotransferase-like (Major domain)"/>
    <property type="match status" value="1"/>
</dbReference>
<dbReference type="InterPro" id="IPR000653">
    <property type="entry name" value="DegT/StrS_aminotransferase"/>
</dbReference>
<dbReference type="PANTHER" id="PTHR30244">
    <property type="entry name" value="TRANSAMINASE"/>
    <property type="match status" value="1"/>
</dbReference>
<comment type="similarity">
    <text evidence="2 3">Belongs to the DegT/DnrJ/EryC1 family.</text>
</comment>
<comment type="caution">
    <text evidence="4">The sequence shown here is derived from an EMBL/GenBank/DDBJ whole genome shotgun (WGS) entry which is preliminary data.</text>
</comment>
<dbReference type="Proteomes" id="UP001069802">
    <property type="component" value="Unassembled WGS sequence"/>
</dbReference>
<protein>
    <submittedName>
        <fullName evidence="4">DegT/DnrJ/EryC1/StrS aminotransferase family protein</fullName>
    </submittedName>
</protein>
<reference evidence="4" key="1">
    <citation type="submission" date="2022-12" db="EMBL/GenBank/DDBJ databases">
        <title>Bacterial isolates from different developmental stages of Nematostella vectensis.</title>
        <authorList>
            <person name="Fraune S."/>
        </authorList>
    </citation>
    <scope>NUCLEOTIDE SEQUENCE</scope>
    <source>
        <strain evidence="4">G21630-S1</strain>
    </source>
</reference>
<proteinExistence type="inferred from homology"/>
<keyword evidence="4" id="KW-0808">Transferase</keyword>
<dbReference type="SUPFAM" id="SSF53383">
    <property type="entry name" value="PLP-dependent transferases"/>
    <property type="match status" value="1"/>
</dbReference>
<keyword evidence="5" id="KW-1185">Reference proteome</keyword>
<dbReference type="PANTHER" id="PTHR30244:SF9">
    <property type="entry name" value="PROTEIN RV3402C"/>
    <property type="match status" value="1"/>
</dbReference>
<keyword evidence="1 3" id="KW-0663">Pyridoxal phosphate</keyword>
<dbReference type="GO" id="GO:0008483">
    <property type="term" value="F:transaminase activity"/>
    <property type="evidence" value="ECO:0007669"/>
    <property type="project" value="UniProtKB-KW"/>
</dbReference>
<evidence type="ECO:0000256" key="2">
    <source>
        <dbReference type="ARBA" id="ARBA00037999"/>
    </source>
</evidence>
<dbReference type="Pfam" id="PF01041">
    <property type="entry name" value="DegT_DnrJ_EryC1"/>
    <property type="match status" value="1"/>
</dbReference>
<keyword evidence="4" id="KW-0032">Aminotransferase</keyword>